<keyword evidence="11" id="KW-1185">Reference proteome</keyword>
<organism evidence="10 11">
    <name type="scientific">Vreelandella arcis</name>
    <dbReference type="NCBI Taxonomy" id="416873"/>
    <lineage>
        <taxon>Bacteria</taxon>
        <taxon>Pseudomonadati</taxon>
        <taxon>Pseudomonadota</taxon>
        <taxon>Gammaproteobacteria</taxon>
        <taxon>Oceanospirillales</taxon>
        <taxon>Halomonadaceae</taxon>
        <taxon>Vreelandella</taxon>
    </lineage>
</organism>
<dbReference type="CDD" id="cd06261">
    <property type="entry name" value="TM_PBP2"/>
    <property type="match status" value="1"/>
</dbReference>
<feature type="region of interest" description="Disordered" evidence="8">
    <location>
        <begin position="1"/>
        <end position="27"/>
    </location>
</feature>
<evidence type="ECO:0000313" key="10">
    <source>
        <dbReference type="EMBL" id="SDO06935.1"/>
    </source>
</evidence>
<proteinExistence type="inferred from homology"/>
<keyword evidence="3" id="KW-1003">Cell membrane</keyword>
<evidence type="ECO:0000256" key="3">
    <source>
        <dbReference type="ARBA" id="ARBA00022475"/>
    </source>
</evidence>
<feature type="transmembrane region" description="Helical" evidence="7">
    <location>
        <begin position="140"/>
        <end position="161"/>
    </location>
</feature>
<dbReference type="Proteomes" id="UP000199677">
    <property type="component" value="Unassembled WGS sequence"/>
</dbReference>
<evidence type="ECO:0000313" key="11">
    <source>
        <dbReference type="Proteomes" id="UP000199677"/>
    </source>
</evidence>
<feature type="transmembrane region" description="Helical" evidence="7">
    <location>
        <begin position="236"/>
        <end position="258"/>
    </location>
</feature>
<dbReference type="PANTHER" id="PTHR43005:SF2">
    <property type="entry name" value="INTEGRAL MEMBRANE SUGAR TRANSPORT PROTEIN"/>
    <property type="match status" value="1"/>
</dbReference>
<keyword evidence="6 7" id="KW-0472">Membrane</keyword>
<dbReference type="InterPro" id="IPR000515">
    <property type="entry name" value="MetI-like"/>
</dbReference>
<accession>A0A1H0GIW9</accession>
<protein>
    <submittedName>
        <fullName evidence="10">Carbohydrate ABC transporter membrane protein 1, CUT1 family (TC 3.A.1.1.-)</fullName>
    </submittedName>
</protein>
<evidence type="ECO:0000256" key="8">
    <source>
        <dbReference type="SAM" id="MobiDB-lite"/>
    </source>
</evidence>
<comment type="similarity">
    <text evidence="7">Belongs to the binding-protein-dependent transport system permease family.</text>
</comment>
<feature type="domain" description="ABC transmembrane type-1" evidence="9">
    <location>
        <begin position="103"/>
        <end position="317"/>
    </location>
</feature>
<dbReference type="STRING" id="416873.SAMN04487951_11256"/>
<keyword evidence="5 7" id="KW-1133">Transmembrane helix</keyword>
<evidence type="ECO:0000256" key="2">
    <source>
        <dbReference type="ARBA" id="ARBA00022448"/>
    </source>
</evidence>
<sequence length="329" mass="36444">MTTSSHHSAPEGARANPLPARRSRGTKVRRQRVKAAWLFLAPMLVALTLVAGWPLFRTFFLSFTDASLSDLGAANFIGFENYLVQENGRWFGIMADPTWWQSVWNTVYFSVVSVSLEVIFGVIVALILNAEFKGRTIVRAAVLIPWAIPTIVSAQMWAWMLNDQFGIINHMLMGIGVIDNPIAWTASATYSMWAVIMVDVWKTIPFVALLVLAALQMLPKDCYEAAEVDGIHPVRVFFKVTLPLITPALLVAVIFRLLDALRVFDVIYVLTSNSTSTMSMSVYARQQLVEFQDVGYGSAASTLLFLIIALATVAYLYAGRKQLQLGGDA</sequence>
<keyword evidence="2 7" id="KW-0813">Transport</keyword>
<evidence type="ECO:0000259" key="9">
    <source>
        <dbReference type="PROSITE" id="PS50928"/>
    </source>
</evidence>
<keyword evidence="4 7" id="KW-0812">Transmembrane</keyword>
<feature type="transmembrane region" description="Helical" evidence="7">
    <location>
        <begin position="296"/>
        <end position="318"/>
    </location>
</feature>
<evidence type="ECO:0000256" key="7">
    <source>
        <dbReference type="RuleBase" id="RU363032"/>
    </source>
</evidence>
<evidence type="ECO:0000256" key="1">
    <source>
        <dbReference type="ARBA" id="ARBA00004651"/>
    </source>
</evidence>
<dbReference type="Gene3D" id="1.10.3720.10">
    <property type="entry name" value="MetI-like"/>
    <property type="match status" value="1"/>
</dbReference>
<comment type="subcellular location">
    <subcellularLocation>
        <location evidence="1 7">Cell membrane</location>
        <topology evidence="1 7">Multi-pass membrane protein</topology>
    </subcellularLocation>
</comment>
<dbReference type="PROSITE" id="PS50928">
    <property type="entry name" value="ABC_TM1"/>
    <property type="match status" value="1"/>
</dbReference>
<feature type="transmembrane region" description="Helical" evidence="7">
    <location>
        <begin position="107"/>
        <end position="128"/>
    </location>
</feature>
<dbReference type="OrthoDB" id="9785347at2"/>
<dbReference type="GO" id="GO:0055085">
    <property type="term" value="P:transmembrane transport"/>
    <property type="evidence" value="ECO:0007669"/>
    <property type="project" value="InterPro"/>
</dbReference>
<feature type="transmembrane region" description="Helical" evidence="7">
    <location>
        <begin position="35"/>
        <end position="56"/>
    </location>
</feature>
<dbReference type="PANTHER" id="PTHR43005">
    <property type="entry name" value="BLR7065 PROTEIN"/>
    <property type="match status" value="1"/>
</dbReference>
<dbReference type="GO" id="GO:0005886">
    <property type="term" value="C:plasma membrane"/>
    <property type="evidence" value="ECO:0007669"/>
    <property type="project" value="UniProtKB-SubCell"/>
</dbReference>
<evidence type="ECO:0000256" key="4">
    <source>
        <dbReference type="ARBA" id="ARBA00022692"/>
    </source>
</evidence>
<reference evidence="11" key="1">
    <citation type="submission" date="2016-10" db="EMBL/GenBank/DDBJ databases">
        <authorList>
            <person name="Varghese N."/>
            <person name="Submissions S."/>
        </authorList>
    </citation>
    <scope>NUCLEOTIDE SEQUENCE [LARGE SCALE GENOMIC DNA]</scope>
    <source>
        <strain evidence="11">CGMCC 1.6494</strain>
    </source>
</reference>
<feature type="transmembrane region" description="Helical" evidence="7">
    <location>
        <begin position="193"/>
        <end position="216"/>
    </location>
</feature>
<dbReference type="InterPro" id="IPR035906">
    <property type="entry name" value="MetI-like_sf"/>
</dbReference>
<dbReference type="EMBL" id="FNII01000012">
    <property type="protein sequence ID" value="SDO06935.1"/>
    <property type="molecule type" value="Genomic_DNA"/>
</dbReference>
<dbReference type="Pfam" id="PF00528">
    <property type="entry name" value="BPD_transp_1"/>
    <property type="match status" value="1"/>
</dbReference>
<evidence type="ECO:0000256" key="5">
    <source>
        <dbReference type="ARBA" id="ARBA00022989"/>
    </source>
</evidence>
<dbReference type="RefSeq" id="WP_089707237.1">
    <property type="nucleotide sequence ID" value="NZ_FNII01000012.1"/>
</dbReference>
<gene>
    <name evidence="10" type="ORF">SAMN04487951_11256</name>
</gene>
<evidence type="ECO:0000256" key="6">
    <source>
        <dbReference type="ARBA" id="ARBA00023136"/>
    </source>
</evidence>
<name>A0A1H0GIW9_9GAMM</name>
<dbReference type="AlphaFoldDB" id="A0A1H0GIW9"/>
<dbReference type="SUPFAM" id="SSF161098">
    <property type="entry name" value="MetI-like"/>
    <property type="match status" value="1"/>
</dbReference>